<evidence type="ECO:0000256" key="1">
    <source>
        <dbReference type="SAM" id="Coils"/>
    </source>
</evidence>
<reference evidence="4" key="1">
    <citation type="submission" date="2019-09" db="EMBL/GenBank/DDBJ databases">
        <authorList>
            <person name="Hjerde E."/>
        </authorList>
    </citation>
    <scope>NUCLEOTIDE SEQUENCE [LARGE SCALE GENOMIC DNA]</scope>
    <source>
        <strain evidence="4">06/09/160</strain>
        <plasmid evidence="3">pAWOD_1</plasmid>
        <plasmid evidence="4">pAWOD_2</plasmid>
    </source>
</reference>
<evidence type="ECO:0000313" key="3">
    <source>
        <dbReference type="EMBL" id="VVV06843.1"/>
    </source>
</evidence>
<accession>A0A5Q4ZYJ7</accession>
<dbReference type="EMBL" id="LR721753">
    <property type="protein sequence ID" value="VVV06946.1"/>
    <property type="molecule type" value="Genomic_DNA"/>
</dbReference>
<keyword evidence="1" id="KW-0175">Coiled coil</keyword>
<dbReference type="AlphaFoldDB" id="A0A5Q4ZYJ7"/>
<organism evidence="4">
    <name type="scientific">Aliivibrio wodanis</name>
    <dbReference type="NCBI Taxonomy" id="80852"/>
    <lineage>
        <taxon>Bacteria</taxon>
        <taxon>Pseudomonadati</taxon>
        <taxon>Pseudomonadota</taxon>
        <taxon>Gammaproteobacteria</taxon>
        <taxon>Vibrionales</taxon>
        <taxon>Vibrionaceae</taxon>
        <taxon>Aliivibrio</taxon>
    </lineage>
</organism>
<protein>
    <submittedName>
        <fullName evidence="4">Uncharacterized protein</fullName>
    </submittedName>
</protein>
<name>A0A5Q4ZYJ7_9GAMM</name>
<feature type="coiled-coil region" evidence="1">
    <location>
        <begin position="242"/>
        <end position="276"/>
    </location>
</feature>
<evidence type="ECO:0000313" key="4">
    <source>
        <dbReference type="EMBL" id="VVV06946.1"/>
    </source>
</evidence>
<dbReference type="RefSeq" id="WP_176453939.1">
    <property type="nucleotide sequence ID" value="NZ_LR721752.1"/>
</dbReference>
<dbReference type="EMBL" id="LR721751">
    <property type="protein sequence ID" value="VVV06192.1"/>
    <property type="molecule type" value="Genomic_DNA"/>
</dbReference>
<evidence type="ECO:0000313" key="2">
    <source>
        <dbReference type="EMBL" id="VVV06192.1"/>
    </source>
</evidence>
<proteinExistence type="predicted"/>
<sequence length="323" mass="37475">MRTFDIGPTIKPDMSNYLIHMTDKKSLYNILEEGGSVNCGLIKSYIPKGANSESFEHKITCFTESPIYALGAFMKISSRRKSEQMQFGIGFKKNFMVNKGVRPTIYIDWPTLTNLLSLKNSEKMQDKNKVSDLLDHLSSLAHPLGENYQRQGFSWEREWRFVNEIGFEFNYDDIGLICCPESEKAILKVILGDFASDIVFIDTSHKYNVHSQLIIHSEEMDKIKNGLDLLEDEEIDGFLEDFDEYIEQLNEYKEYLVSLTEDISSLEKQIEEFKEWRVDIKANTAEYCGHYSQTLINHHLFGTVCPNCYDGLQYAYEKFVQED</sequence>
<geneLocation type="plasmid" evidence="4">
    <name>pAWOD_2</name>
</geneLocation>
<geneLocation type="plasmid" evidence="3">
    <name>pAWOD_1</name>
</geneLocation>
<keyword evidence="4" id="KW-0614">Plasmid</keyword>
<gene>
    <name evidence="2" type="ORF">AW0309160_03676</name>
    <name evidence="3" type="ORF">AW0309160_04337</name>
    <name evidence="4" type="ORF">AW0309160_04440</name>
</gene>
<dbReference type="EMBL" id="LR721752">
    <property type="protein sequence ID" value="VVV06843.1"/>
    <property type="molecule type" value="Genomic_DNA"/>
</dbReference>